<reference evidence="3" key="1">
    <citation type="submission" date="2013-04" db="EMBL/GenBank/DDBJ databases">
        <authorList>
            <person name="Qu J."/>
            <person name="Murali S.C."/>
            <person name="Bandaranaike D."/>
            <person name="Bellair M."/>
            <person name="Blankenburg K."/>
            <person name="Chao H."/>
            <person name="Dinh H."/>
            <person name="Doddapaneni H."/>
            <person name="Downs B."/>
            <person name="Dugan-Rocha S."/>
            <person name="Elkadiri S."/>
            <person name="Gnanaolivu R.D."/>
            <person name="Hernandez B."/>
            <person name="Javaid M."/>
            <person name="Jayaseelan J.C."/>
            <person name="Lee S."/>
            <person name="Li M."/>
            <person name="Ming W."/>
            <person name="Munidasa M."/>
            <person name="Muniz J."/>
            <person name="Nguyen L."/>
            <person name="Ongeri F."/>
            <person name="Osuji N."/>
            <person name="Pu L.-L."/>
            <person name="Puazo M."/>
            <person name="Qu C."/>
            <person name="Quiroz J."/>
            <person name="Raj R."/>
            <person name="Weissenberger G."/>
            <person name="Xin Y."/>
            <person name="Zou X."/>
            <person name="Han Y."/>
            <person name="Richards S."/>
            <person name="Worley K."/>
            <person name="Muzny D."/>
            <person name="Gibbs R."/>
        </authorList>
    </citation>
    <scope>NUCLEOTIDE SEQUENCE</scope>
    <source>
        <strain evidence="3">Sampled in the wild</strain>
    </source>
</reference>
<dbReference type="InterPro" id="IPR049012">
    <property type="entry name" value="Mutator_transp_dom"/>
</dbReference>
<feature type="compositionally biased region" description="Basic residues" evidence="1">
    <location>
        <begin position="8"/>
        <end position="26"/>
    </location>
</feature>
<evidence type="ECO:0000256" key="1">
    <source>
        <dbReference type="SAM" id="MobiDB-lite"/>
    </source>
</evidence>
<feature type="region of interest" description="Disordered" evidence="1">
    <location>
        <begin position="1"/>
        <end position="45"/>
    </location>
</feature>
<protein>
    <recommendedName>
        <fullName evidence="2">Mutator-like transposase domain-containing protein</fullName>
    </recommendedName>
</protein>
<evidence type="ECO:0000313" key="3">
    <source>
        <dbReference type="EMBL" id="KAG8226571.1"/>
    </source>
</evidence>
<comment type="caution">
    <text evidence="3">The sequence shown here is derived from an EMBL/GenBank/DDBJ whole genome shotgun (WGS) entry which is preliminary data.</text>
</comment>
<name>A0A8K0K2E3_LADFU</name>
<evidence type="ECO:0000313" key="4">
    <source>
        <dbReference type="Proteomes" id="UP000792457"/>
    </source>
</evidence>
<dbReference type="OrthoDB" id="7695519at2759"/>
<dbReference type="EMBL" id="KZ308288">
    <property type="protein sequence ID" value="KAG8226571.1"/>
    <property type="molecule type" value="Genomic_DNA"/>
</dbReference>
<reference evidence="3" key="2">
    <citation type="submission" date="2017-10" db="EMBL/GenBank/DDBJ databases">
        <title>Ladona fulva Genome sequencing and assembly.</title>
        <authorList>
            <person name="Murali S."/>
            <person name="Richards S."/>
            <person name="Bandaranaike D."/>
            <person name="Bellair M."/>
            <person name="Blankenburg K."/>
            <person name="Chao H."/>
            <person name="Dinh H."/>
            <person name="Doddapaneni H."/>
            <person name="Dugan-Rocha S."/>
            <person name="Elkadiri S."/>
            <person name="Gnanaolivu R."/>
            <person name="Hernandez B."/>
            <person name="Skinner E."/>
            <person name="Javaid M."/>
            <person name="Lee S."/>
            <person name="Li M."/>
            <person name="Ming W."/>
            <person name="Munidasa M."/>
            <person name="Muniz J."/>
            <person name="Nguyen L."/>
            <person name="Hughes D."/>
            <person name="Osuji N."/>
            <person name="Pu L.-L."/>
            <person name="Puazo M."/>
            <person name="Qu C."/>
            <person name="Quiroz J."/>
            <person name="Raj R."/>
            <person name="Weissenberger G."/>
            <person name="Xin Y."/>
            <person name="Zou X."/>
            <person name="Han Y."/>
            <person name="Worley K."/>
            <person name="Muzny D."/>
            <person name="Gibbs R."/>
        </authorList>
    </citation>
    <scope>NUCLEOTIDE SEQUENCE</scope>
    <source>
        <strain evidence="3">Sampled in the wild</strain>
    </source>
</reference>
<keyword evidence="4" id="KW-1185">Reference proteome</keyword>
<evidence type="ECO:0000259" key="2">
    <source>
        <dbReference type="Pfam" id="PF20700"/>
    </source>
</evidence>
<gene>
    <name evidence="3" type="ORF">J437_LFUL004743</name>
</gene>
<organism evidence="3 4">
    <name type="scientific">Ladona fulva</name>
    <name type="common">Scarce chaser dragonfly</name>
    <name type="synonym">Libellula fulva</name>
    <dbReference type="NCBI Taxonomy" id="123851"/>
    <lineage>
        <taxon>Eukaryota</taxon>
        <taxon>Metazoa</taxon>
        <taxon>Ecdysozoa</taxon>
        <taxon>Arthropoda</taxon>
        <taxon>Hexapoda</taxon>
        <taxon>Insecta</taxon>
        <taxon>Pterygota</taxon>
        <taxon>Palaeoptera</taxon>
        <taxon>Odonata</taxon>
        <taxon>Epiprocta</taxon>
        <taxon>Anisoptera</taxon>
        <taxon>Libelluloidea</taxon>
        <taxon>Libellulidae</taxon>
        <taxon>Ladona</taxon>
    </lineage>
</organism>
<accession>A0A8K0K2E3</accession>
<dbReference type="Pfam" id="PF20700">
    <property type="entry name" value="Mutator"/>
    <property type="match status" value="1"/>
</dbReference>
<proteinExistence type="predicted"/>
<sequence length="437" mass="48207">MSGSKGSREKHRTGKFRKDVRRRKIPPKNPRTAKRETASTSTASKKFRIAHDVPVPEEETIGYRLLNFITVFSAVKVSGEINFKAGGTGGLGFKIMIICENCDPISIFSCPLISSGFEINRRFFFALRLLGIGLGGGKKFCGIIDLPPPVAHKSYDAMLRISIGLKSSHGEREAPGKEGLNDTEFTVSGDGSWKKRGFTSLLGLASLIGWYTGKVLDVLVKSFFCKSCEYLEDKVGSAEYEEWKEEHDSKGTANHTGCAGKIEVDAIVKMFSRYEERYGIKYVNYIGDGDSKTYKGVLDAKPYGDVFVINKIECIGRVQKSMGTRLQLTAEALLQRCFGGYTQNNNGSLHSLIWKISPKEIHSGVVVGEIVANIAICIFNEGNVTLLKVILVMGGKYGKNAHPWAVLEDAGRLSRAEYTAMSSTREGRAAKRGKWRK</sequence>
<feature type="domain" description="Mutator-like transposase" evidence="2">
    <location>
        <begin position="88"/>
        <end position="328"/>
    </location>
</feature>
<dbReference type="AlphaFoldDB" id="A0A8K0K2E3"/>
<dbReference type="Proteomes" id="UP000792457">
    <property type="component" value="Unassembled WGS sequence"/>
</dbReference>